<evidence type="ECO:0000313" key="2">
    <source>
        <dbReference type="Proteomes" id="UP001174209"/>
    </source>
</evidence>
<reference evidence="1" key="1">
    <citation type="submission" date="2023-06" db="EMBL/GenBank/DDBJ databases">
        <title>MT1 and MT2 Draft Genomes of Novel Species.</title>
        <authorList>
            <person name="Venkateswaran K."/>
        </authorList>
    </citation>
    <scope>NUCLEOTIDE SEQUENCE</scope>
    <source>
        <strain evidence="1">IIF3SC-B10</strain>
    </source>
</reference>
<name>A0ABT8JYM1_9MICC</name>
<dbReference type="EMBL" id="JAROCG010000001">
    <property type="protein sequence ID" value="MDN4610269.1"/>
    <property type="molecule type" value="Genomic_DNA"/>
</dbReference>
<dbReference type="RefSeq" id="WP_301225303.1">
    <property type="nucleotide sequence ID" value="NZ_JAROCG010000001.1"/>
</dbReference>
<proteinExistence type="predicted"/>
<organism evidence="1 2">
    <name type="scientific">Arthrobacter burdickii</name>
    <dbReference type="NCBI Taxonomy" id="3035920"/>
    <lineage>
        <taxon>Bacteria</taxon>
        <taxon>Bacillati</taxon>
        <taxon>Actinomycetota</taxon>
        <taxon>Actinomycetes</taxon>
        <taxon>Micrococcales</taxon>
        <taxon>Micrococcaceae</taxon>
        <taxon>Arthrobacter</taxon>
    </lineage>
</organism>
<protein>
    <submittedName>
        <fullName evidence="1">Uncharacterized protein</fullName>
    </submittedName>
</protein>
<gene>
    <name evidence="1" type="ORF">P5G52_05250</name>
</gene>
<comment type="caution">
    <text evidence="1">The sequence shown here is derived from an EMBL/GenBank/DDBJ whole genome shotgun (WGS) entry which is preliminary data.</text>
</comment>
<evidence type="ECO:0000313" key="1">
    <source>
        <dbReference type="EMBL" id="MDN4610269.1"/>
    </source>
</evidence>
<keyword evidence="2" id="KW-1185">Reference proteome</keyword>
<accession>A0ABT8JYM1</accession>
<dbReference type="Proteomes" id="UP001174209">
    <property type="component" value="Unassembled WGS sequence"/>
</dbReference>
<sequence length="64" mass="6655">MAGALVFAVRDVLPAAGRLDAKAIAVELDKGLRAYWGPDHGITTSEMLATARDIKTSAATATLN</sequence>